<name>A0A024GD13_9STRA</name>
<dbReference type="AlphaFoldDB" id="A0A024GD13"/>
<gene>
    <name evidence="1" type="ORF">BN9_051910</name>
</gene>
<keyword evidence="2" id="KW-1185">Reference proteome</keyword>
<proteinExistence type="predicted"/>
<organism evidence="1 2">
    <name type="scientific">Albugo candida</name>
    <dbReference type="NCBI Taxonomy" id="65357"/>
    <lineage>
        <taxon>Eukaryota</taxon>
        <taxon>Sar</taxon>
        <taxon>Stramenopiles</taxon>
        <taxon>Oomycota</taxon>
        <taxon>Peronosporomycetes</taxon>
        <taxon>Albuginales</taxon>
        <taxon>Albuginaceae</taxon>
        <taxon>Albugo</taxon>
    </lineage>
</organism>
<accession>A0A024GD13</accession>
<evidence type="ECO:0000313" key="1">
    <source>
        <dbReference type="EMBL" id="CCI44382.1"/>
    </source>
</evidence>
<sequence length="144" mass="16422">MDDIPTKQLSNDSISQSGFEILYRGHDGLCNESHDHGIGKKRVFDDVAKDWGTYSTVMNDEILIRFSVYNLTNKISRARKELLRTSMAVSNFRIVFCIVISQNRPSRPPLRLSSYTVQYEFFHQMTGHLFSRKAIAGAAVGLYL</sequence>
<reference evidence="1 2" key="1">
    <citation type="submission" date="2012-05" db="EMBL/GenBank/DDBJ databases">
        <title>Recombination and specialization in a pathogen metapopulation.</title>
        <authorList>
            <person name="Gardiner A."/>
            <person name="Kemen E."/>
            <person name="Schultz-Larsen T."/>
            <person name="MacLean D."/>
            <person name="Van Oosterhout C."/>
            <person name="Jones J.D.G."/>
        </authorList>
    </citation>
    <scope>NUCLEOTIDE SEQUENCE [LARGE SCALE GENOMIC DNA]</scope>
    <source>
        <strain evidence="1 2">Ac Nc2</strain>
    </source>
</reference>
<comment type="caution">
    <text evidence="1">The sequence shown here is derived from an EMBL/GenBank/DDBJ whole genome shotgun (WGS) entry which is preliminary data.</text>
</comment>
<evidence type="ECO:0000313" key="2">
    <source>
        <dbReference type="Proteomes" id="UP000053237"/>
    </source>
</evidence>
<protein>
    <submittedName>
        <fullName evidence="1">Uncharacterized protein</fullName>
    </submittedName>
</protein>
<dbReference type="InParanoid" id="A0A024GD13"/>
<dbReference type="EMBL" id="CAIX01000069">
    <property type="protein sequence ID" value="CCI44382.1"/>
    <property type="molecule type" value="Genomic_DNA"/>
</dbReference>
<dbReference type="Proteomes" id="UP000053237">
    <property type="component" value="Unassembled WGS sequence"/>
</dbReference>